<dbReference type="PATRIC" id="fig|565050.3.peg.1126"/>
<evidence type="ECO:0000256" key="5">
    <source>
        <dbReference type="ARBA" id="ARBA00023070"/>
    </source>
</evidence>
<gene>
    <name evidence="8" type="ordered locus">CCNA_01145</name>
</gene>
<reference evidence="8 9" key="1">
    <citation type="journal article" date="2010" name="J. Bacteriol.">
        <title>The genetic basis of laboratory adaptation in Caulobacter crescentus.</title>
        <authorList>
            <person name="Marks M.E."/>
            <person name="Castro-Rojas C.M."/>
            <person name="Teiling C."/>
            <person name="Du L."/>
            <person name="Kapatral V."/>
            <person name="Walunas T.L."/>
            <person name="Crosson S."/>
        </authorList>
    </citation>
    <scope>NUCLEOTIDE SEQUENCE [LARGE SCALE GENOMIC DNA]</scope>
    <source>
        <strain evidence="9">NA1000 / CB15N</strain>
    </source>
</reference>
<dbReference type="GeneID" id="7331516"/>
<evidence type="ECO:0000256" key="4">
    <source>
        <dbReference type="ARBA" id="ARBA00017871"/>
    </source>
</evidence>
<evidence type="ECO:0000256" key="1">
    <source>
        <dbReference type="ARBA" id="ARBA00004814"/>
    </source>
</evidence>
<protein>
    <recommendedName>
        <fullName evidence="4">Tryptophan 2-monooxygenase</fullName>
        <ecNumber evidence="3">1.13.12.3</ecNumber>
    </recommendedName>
</protein>
<dbReference type="Proteomes" id="UP000001364">
    <property type="component" value="Chromosome"/>
</dbReference>
<dbReference type="PROSITE" id="PS51318">
    <property type="entry name" value="TAT"/>
    <property type="match status" value="1"/>
</dbReference>
<evidence type="ECO:0000256" key="3">
    <source>
        <dbReference type="ARBA" id="ARBA00012535"/>
    </source>
</evidence>
<comment type="pathway">
    <text evidence="1">Plant hormone metabolism; auxin biosynthesis.</text>
</comment>
<dbReference type="InterPro" id="IPR036188">
    <property type="entry name" value="FAD/NAD-bd_sf"/>
</dbReference>
<dbReference type="SUPFAM" id="SSF54373">
    <property type="entry name" value="FAD-linked reductases, C-terminal domain"/>
    <property type="match status" value="1"/>
</dbReference>
<dbReference type="Gene3D" id="3.50.50.60">
    <property type="entry name" value="FAD/NAD(P)-binding domain"/>
    <property type="match status" value="1"/>
</dbReference>
<dbReference type="AlphaFoldDB" id="A0A0H3C6K8"/>
<keyword evidence="8" id="KW-0560">Oxidoreductase</keyword>
<dbReference type="SUPFAM" id="SSF51905">
    <property type="entry name" value="FAD/NAD(P)-binding domain"/>
    <property type="match status" value="1"/>
</dbReference>
<dbReference type="RefSeq" id="WP_010918975.1">
    <property type="nucleotide sequence ID" value="NC_011916.1"/>
</dbReference>
<dbReference type="PANTHER" id="PTHR10742">
    <property type="entry name" value="FLAVIN MONOAMINE OXIDASE"/>
    <property type="match status" value="1"/>
</dbReference>
<evidence type="ECO:0000313" key="8">
    <source>
        <dbReference type="EMBL" id="ACL94610.1"/>
    </source>
</evidence>
<organism evidence="8 9">
    <name type="scientific">Caulobacter vibrioides (strain NA1000 / CB15N)</name>
    <name type="common">Caulobacter crescentus</name>
    <dbReference type="NCBI Taxonomy" id="565050"/>
    <lineage>
        <taxon>Bacteria</taxon>
        <taxon>Pseudomonadati</taxon>
        <taxon>Pseudomonadota</taxon>
        <taxon>Alphaproteobacteria</taxon>
        <taxon>Caulobacterales</taxon>
        <taxon>Caulobacteraceae</taxon>
        <taxon>Caulobacter</taxon>
    </lineage>
</organism>
<name>A0A0H3C6K8_CAUVN</name>
<evidence type="ECO:0000256" key="6">
    <source>
        <dbReference type="ARBA" id="ARBA00047321"/>
    </source>
</evidence>
<dbReference type="InterPro" id="IPR006311">
    <property type="entry name" value="TAT_signal"/>
</dbReference>
<dbReference type="HOGENOM" id="CLU_004498_8_3_5"/>
<comment type="catalytic activity">
    <reaction evidence="6">
        <text>L-tryptophan + O2 = indole-3-acetamide + CO2 + H2O</text>
        <dbReference type="Rhea" id="RHEA:16165"/>
        <dbReference type="ChEBI" id="CHEBI:15377"/>
        <dbReference type="ChEBI" id="CHEBI:15379"/>
        <dbReference type="ChEBI" id="CHEBI:16031"/>
        <dbReference type="ChEBI" id="CHEBI:16526"/>
        <dbReference type="ChEBI" id="CHEBI:57912"/>
        <dbReference type="EC" id="1.13.12.3"/>
    </reaction>
</comment>
<dbReference type="Gene3D" id="3.90.660.10">
    <property type="match status" value="1"/>
</dbReference>
<dbReference type="SMR" id="A0A0H3C6K8"/>
<dbReference type="RefSeq" id="YP_002516518.1">
    <property type="nucleotide sequence ID" value="NC_011916.1"/>
</dbReference>
<dbReference type="EC" id="1.13.12.3" evidence="3"/>
<feature type="domain" description="Amine oxidase" evidence="7">
    <location>
        <begin position="68"/>
        <end position="522"/>
    </location>
</feature>
<dbReference type="OrthoDB" id="337830at2"/>
<dbReference type="PhylomeDB" id="A0A0H3C6K8"/>
<dbReference type="GO" id="GO:0050361">
    <property type="term" value="F:tryptophan 2-monooxygenase activity"/>
    <property type="evidence" value="ECO:0007669"/>
    <property type="project" value="UniProtKB-EC"/>
</dbReference>
<evidence type="ECO:0000256" key="2">
    <source>
        <dbReference type="ARBA" id="ARBA00005833"/>
    </source>
</evidence>
<keyword evidence="9" id="KW-1185">Reference proteome</keyword>
<accession>A0A0H3C6K8</accession>
<dbReference type="Gene3D" id="1.20.1440.240">
    <property type="match status" value="1"/>
</dbReference>
<comment type="similarity">
    <text evidence="2">Belongs to the tryptophan 2-monooxygenase family.</text>
</comment>
<proteinExistence type="inferred from homology"/>
<sequence length="534" mass="57618">MSGSDASPAASVLTRRRFFESLAAVGGMSLVLSGMEALGFSQASATELPPTLTGGAKNTKVIILGAGLAGMTAAYEMSKAGYQVQILEARDYAGGRCQTARKGFKHTDLLGNTQVCEFDDGHYINHGAWRIPYHHRSTLHYTKSFGVLLESFVNDNDASYVYFEKGKGPLNGKPVRKGEIAADVRGYTAELVAKAASAGALDAPLSGVDRERFVAYLVNEGRLSKSDLTYKGTEGRGFSVHPGAGVNPGPGKELEPFAFKDVLDSNAWRVLSSVTGYEQQRTMLQPIGGMDQIAKAFEKRVAPMIRYSTVVQKIKQSPTGVTVSFKGPDGKLGEVTADYCVCTIPLSVLKQIDLDASAPFKAAMEGVAYAPVNKIGLQMKSRFWEDRHHIYGGHIYTDLAGIGSISLPSYGWQAQKGVLLGYYAFGGEAARISAKSPADRAAFAVAGGQKVFPEYAENFENAFSFSWHLAEHNLGGWAEWGENGRKEAYPILCEPDGRLYLAGEHLSYLGGWQAGAIESAWQQIAKIHARVQQA</sequence>
<dbReference type="Pfam" id="PF01593">
    <property type="entry name" value="Amino_oxidase"/>
    <property type="match status" value="1"/>
</dbReference>
<evidence type="ECO:0000313" key="9">
    <source>
        <dbReference type="Proteomes" id="UP000001364"/>
    </source>
</evidence>
<dbReference type="EMBL" id="CP001340">
    <property type="protein sequence ID" value="ACL94610.1"/>
    <property type="molecule type" value="Genomic_DNA"/>
</dbReference>
<dbReference type="PANTHER" id="PTHR10742:SF410">
    <property type="entry name" value="LYSINE-SPECIFIC HISTONE DEMETHYLASE 2"/>
    <property type="match status" value="1"/>
</dbReference>
<dbReference type="KEGG" id="ccs:CCNA_01145"/>
<dbReference type="InterPro" id="IPR050281">
    <property type="entry name" value="Flavin_monoamine_oxidase"/>
</dbReference>
<dbReference type="GO" id="GO:0009851">
    <property type="term" value="P:auxin biosynthetic process"/>
    <property type="evidence" value="ECO:0007669"/>
    <property type="project" value="UniProtKB-KW"/>
</dbReference>
<dbReference type="InterPro" id="IPR002937">
    <property type="entry name" value="Amino_oxidase"/>
</dbReference>
<keyword evidence="5" id="KW-0073">Auxin biosynthesis</keyword>
<evidence type="ECO:0000259" key="7">
    <source>
        <dbReference type="Pfam" id="PF01593"/>
    </source>
</evidence>